<dbReference type="PROSITE" id="PS01124">
    <property type="entry name" value="HTH_ARAC_FAMILY_2"/>
    <property type="match status" value="1"/>
</dbReference>
<evidence type="ECO:0000256" key="1">
    <source>
        <dbReference type="ARBA" id="ARBA00023015"/>
    </source>
</evidence>
<dbReference type="PANTHER" id="PTHR43280:SF29">
    <property type="entry name" value="ARAC-FAMILY TRANSCRIPTIONAL REGULATOR"/>
    <property type="match status" value="1"/>
</dbReference>
<dbReference type="Proteomes" id="UP001595444">
    <property type="component" value="Unassembled WGS sequence"/>
</dbReference>
<dbReference type="InterPro" id="IPR018060">
    <property type="entry name" value="HTH_AraC"/>
</dbReference>
<dbReference type="PANTHER" id="PTHR43280">
    <property type="entry name" value="ARAC-FAMILY TRANSCRIPTIONAL REGULATOR"/>
    <property type="match status" value="1"/>
</dbReference>
<sequence length="369" mass="41526">MLELLDNLFRFGAITCSVYIAVLIWRDAVHGLPARLAVLAALTNASYMMCYWPGLSDAIGAWMLLLLLVCIISPIAIWLFCLSLFDDSFRLSRLHYVVGGAFKALCIGQYIQYYIITGQLPLILPSGTHPVLLGAGPFGWLTSTLIVLIKVVIVCHLLLVAWSGRDEDLVEKRRQFRMVFVSAVSVIFAAVIINETWLVGYAPEVAHIFRVVQSGFILAIMFYLLMHMTRIEGEWVFGKAEQEVKLRTEKPNEQDRHDLLALEKLVKIGALLEQGMTISSLASAALMPEHRLRRLINQHLGYRNFSDYINHHRVEAAKSHLADVDKRHVPVLTVAMTLGYGSLGPFNRAFKERAGMTPTEFRKKALADF</sequence>
<evidence type="ECO:0000259" key="5">
    <source>
        <dbReference type="PROSITE" id="PS01124"/>
    </source>
</evidence>
<protein>
    <submittedName>
        <fullName evidence="6">Helix-turn-helix domain-containing protein</fullName>
    </submittedName>
</protein>
<dbReference type="InterPro" id="IPR018062">
    <property type="entry name" value="HTH_AraC-typ_CS"/>
</dbReference>
<dbReference type="SUPFAM" id="SSF46689">
    <property type="entry name" value="Homeodomain-like"/>
    <property type="match status" value="1"/>
</dbReference>
<dbReference type="PROSITE" id="PS00041">
    <property type="entry name" value="HTH_ARAC_FAMILY_1"/>
    <property type="match status" value="1"/>
</dbReference>
<dbReference type="EMBL" id="JBHRSL010000004">
    <property type="protein sequence ID" value="MFC3051774.1"/>
    <property type="molecule type" value="Genomic_DNA"/>
</dbReference>
<keyword evidence="4" id="KW-0472">Membrane</keyword>
<feature type="transmembrane region" description="Helical" evidence="4">
    <location>
        <begin position="94"/>
        <end position="116"/>
    </location>
</feature>
<feature type="transmembrane region" description="Helical" evidence="4">
    <location>
        <begin position="61"/>
        <end position="82"/>
    </location>
</feature>
<feature type="transmembrane region" description="Helical" evidence="4">
    <location>
        <begin position="205"/>
        <end position="225"/>
    </location>
</feature>
<dbReference type="SMART" id="SM00342">
    <property type="entry name" value="HTH_ARAC"/>
    <property type="match status" value="1"/>
</dbReference>
<keyword evidence="1" id="KW-0805">Transcription regulation</keyword>
<dbReference type="InterPro" id="IPR020449">
    <property type="entry name" value="Tscrpt_reg_AraC-type_HTH"/>
</dbReference>
<comment type="caution">
    <text evidence="6">The sequence shown here is derived from an EMBL/GenBank/DDBJ whole genome shotgun (WGS) entry which is preliminary data.</text>
</comment>
<keyword evidence="4" id="KW-0812">Transmembrane</keyword>
<feature type="transmembrane region" description="Helical" evidence="4">
    <location>
        <begin position="138"/>
        <end position="164"/>
    </location>
</feature>
<feature type="transmembrane region" description="Helical" evidence="4">
    <location>
        <begin position="176"/>
        <end position="193"/>
    </location>
</feature>
<dbReference type="Pfam" id="PF12833">
    <property type="entry name" value="HTH_18"/>
    <property type="match status" value="1"/>
</dbReference>
<organism evidence="6 7">
    <name type="scientific">Kordiimonas pumila</name>
    <dbReference type="NCBI Taxonomy" id="2161677"/>
    <lineage>
        <taxon>Bacteria</taxon>
        <taxon>Pseudomonadati</taxon>
        <taxon>Pseudomonadota</taxon>
        <taxon>Alphaproteobacteria</taxon>
        <taxon>Kordiimonadales</taxon>
        <taxon>Kordiimonadaceae</taxon>
        <taxon>Kordiimonas</taxon>
    </lineage>
</organism>
<accession>A0ABV7D408</accession>
<keyword evidence="2" id="KW-0238">DNA-binding</keyword>
<dbReference type="InterPro" id="IPR009057">
    <property type="entry name" value="Homeodomain-like_sf"/>
</dbReference>
<evidence type="ECO:0000313" key="6">
    <source>
        <dbReference type="EMBL" id="MFC3051774.1"/>
    </source>
</evidence>
<feature type="transmembrane region" description="Helical" evidence="4">
    <location>
        <begin position="7"/>
        <end position="25"/>
    </location>
</feature>
<keyword evidence="4" id="KW-1133">Transmembrane helix</keyword>
<gene>
    <name evidence="6" type="ORF">ACFOKA_07650</name>
</gene>
<reference evidence="7" key="1">
    <citation type="journal article" date="2019" name="Int. J. Syst. Evol. Microbiol.">
        <title>The Global Catalogue of Microorganisms (GCM) 10K type strain sequencing project: providing services to taxonomists for standard genome sequencing and annotation.</title>
        <authorList>
            <consortium name="The Broad Institute Genomics Platform"/>
            <consortium name="The Broad Institute Genome Sequencing Center for Infectious Disease"/>
            <person name="Wu L."/>
            <person name="Ma J."/>
        </authorList>
    </citation>
    <scope>NUCLEOTIDE SEQUENCE [LARGE SCALE GENOMIC DNA]</scope>
    <source>
        <strain evidence="7">KCTC 62164</strain>
    </source>
</reference>
<dbReference type="PRINTS" id="PR00032">
    <property type="entry name" value="HTHARAC"/>
</dbReference>
<evidence type="ECO:0000256" key="2">
    <source>
        <dbReference type="ARBA" id="ARBA00023125"/>
    </source>
</evidence>
<evidence type="ECO:0000256" key="3">
    <source>
        <dbReference type="ARBA" id="ARBA00023163"/>
    </source>
</evidence>
<keyword evidence="3" id="KW-0804">Transcription</keyword>
<proteinExistence type="predicted"/>
<evidence type="ECO:0000313" key="7">
    <source>
        <dbReference type="Proteomes" id="UP001595444"/>
    </source>
</evidence>
<dbReference type="RefSeq" id="WP_194215240.1">
    <property type="nucleotide sequence ID" value="NZ_CP061205.1"/>
</dbReference>
<name>A0ABV7D408_9PROT</name>
<feature type="domain" description="HTH araC/xylS-type" evidence="5">
    <location>
        <begin position="272"/>
        <end position="364"/>
    </location>
</feature>
<evidence type="ECO:0000256" key="4">
    <source>
        <dbReference type="SAM" id="Phobius"/>
    </source>
</evidence>
<keyword evidence="7" id="KW-1185">Reference proteome</keyword>
<dbReference type="Gene3D" id="1.10.10.60">
    <property type="entry name" value="Homeodomain-like"/>
    <property type="match status" value="1"/>
</dbReference>